<dbReference type="InterPro" id="IPR050090">
    <property type="entry name" value="Tyrosine_recombinase_XerCD"/>
</dbReference>
<comment type="caution">
    <text evidence="3">The sequence shown here is derived from an EMBL/GenBank/DDBJ whole genome shotgun (WGS) entry which is preliminary data.</text>
</comment>
<evidence type="ECO:0000259" key="2">
    <source>
        <dbReference type="PROSITE" id="PS51898"/>
    </source>
</evidence>
<dbReference type="Proteomes" id="UP001215087">
    <property type="component" value="Unassembled WGS sequence"/>
</dbReference>
<gene>
    <name evidence="3" type="ORF">PTZ04_20695</name>
</gene>
<sequence length="225" mass="25874">MEQEKLEAALSYENEAKRLAIHIALYGGLRISEIVALKWRDVDLDNGFIYVRHSFQRIRQSTRDGSKKTSLFLGKPKSEKSVRSVPMNDRLAEAVKVYYKGLGQWQQKEELFVISKETGGFYDVRTIQRFFKDVCIKAGIGHHHFHDLRHTFATNAKACGVDIQLISEILGHAQTKTTMDIYIHPSDLDKKNAIQLTNHMNKYKNTQSVLQQIEHILEKATFKAI</sequence>
<evidence type="ECO:0000256" key="1">
    <source>
        <dbReference type="ARBA" id="ARBA00023172"/>
    </source>
</evidence>
<keyword evidence="4" id="KW-1185">Reference proteome</keyword>
<organism evidence="3 4">
    <name type="scientific">Eubacterium limosum</name>
    <dbReference type="NCBI Taxonomy" id="1736"/>
    <lineage>
        <taxon>Bacteria</taxon>
        <taxon>Bacillati</taxon>
        <taxon>Bacillota</taxon>
        <taxon>Clostridia</taxon>
        <taxon>Eubacteriales</taxon>
        <taxon>Eubacteriaceae</taxon>
        <taxon>Eubacterium</taxon>
    </lineage>
</organism>
<dbReference type="CDD" id="cd01189">
    <property type="entry name" value="INT_ICEBs1_C_like"/>
    <property type="match status" value="1"/>
</dbReference>
<reference evidence="3 4" key="1">
    <citation type="submission" date="2023-02" db="EMBL/GenBank/DDBJ databases">
        <title>Comparative genome analysis of Eubacterium limosum species.</title>
        <authorList>
            <person name="Bak J.E."/>
        </authorList>
    </citation>
    <scope>NUCLEOTIDE SEQUENCE [LARGE SCALE GENOMIC DNA]</scope>
    <source>
        <strain evidence="3 4">KGMB01548</strain>
    </source>
</reference>
<dbReference type="Pfam" id="PF00589">
    <property type="entry name" value="Phage_integrase"/>
    <property type="match status" value="1"/>
</dbReference>
<feature type="domain" description="Tyr recombinase" evidence="2">
    <location>
        <begin position="1"/>
        <end position="195"/>
    </location>
</feature>
<dbReference type="InterPro" id="IPR002104">
    <property type="entry name" value="Integrase_catalytic"/>
</dbReference>
<protein>
    <submittedName>
        <fullName evidence="3">Site-specific integrase</fullName>
    </submittedName>
</protein>
<dbReference type="InterPro" id="IPR011010">
    <property type="entry name" value="DNA_brk_join_enz"/>
</dbReference>
<dbReference type="SUPFAM" id="SSF56349">
    <property type="entry name" value="DNA breaking-rejoining enzymes"/>
    <property type="match status" value="1"/>
</dbReference>
<evidence type="ECO:0000313" key="3">
    <source>
        <dbReference type="EMBL" id="MDE1472684.1"/>
    </source>
</evidence>
<dbReference type="RefSeq" id="WP_274703024.1">
    <property type="nucleotide sequence ID" value="NZ_JAQSVD010000017.1"/>
</dbReference>
<dbReference type="PROSITE" id="PS51898">
    <property type="entry name" value="TYR_RECOMBINASE"/>
    <property type="match status" value="1"/>
</dbReference>
<dbReference type="Gene3D" id="1.10.443.10">
    <property type="entry name" value="Intergrase catalytic core"/>
    <property type="match status" value="1"/>
</dbReference>
<name>A0ABT5UUN9_EUBLI</name>
<dbReference type="InterPro" id="IPR013762">
    <property type="entry name" value="Integrase-like_cat_sf"/>
</dbReference>
<evidence type="ECO:0000313" key="4">
    <source>
        <dbReference type="Proteomes" id="UP001215087"/>
    </source>
</evidence>
<dbReference type="EMBL" id="JAQSVD010000017">
    <property type="protein sequence ID" value="MDE1472684.1"/>
    <property type="molecule type" value="Genomic_DNA"/>
</dbReference>
<dbReference type="PANTHER" id="PTHR30349">
    <property type="entry name" value="PHAGE INTEGRASE-RELATED"/>
    <property type="match status" value="1"/>
</dbReference>
<proteinExistence type="predicted"/>
<keyword evidence="1" id="KW-0233">DNA recombination</keyword>
<dbReference type="PANTHER" id="PTHR30349:SF64">
    <property type="entry name" value="PROPHAGE INTEGRASE INTD-RELATED"/>
    <property type="match status" value="1"/>
</dbReference>
<accession>A0ABT5UUN9</accession>